<feature type="chain" id="PRO_5045553542" evidence="2">
    <location>
        <begin position="27"/>
        <end position="294"/>
    </location>
</feature>
<evidence type="ECO:0000256" key="1">
    <source>
        <dbReference type="SAM" id="MobiDB-lite"/>
    </source>
</evidence>
<dbReference type="RefSeq" id="WP_353543892.1">
    <property type="nucleotide sequence ID" value="NZ_BAABRN010000075.1"/>
</dbReference>
<gene>
    <name evidence="3" type="ORF">Dxin01_03696</name>
</gene>
<feature type="signal peptide" evidence="2">
    <location>
        <begin position="1"/>
        <end position="26"/>
    </location>
</feature>
<feature type="compositionally biased region" description="Gly residues" evidence="1">
    <location>
        <begin position="162"/>
        <end position="177"/>
    </location>
</feature>
<evidence type="ECO:0000313" key="4">
    <source>
        <dbReference type="Proteomes" id="UP001458946"/>
    </source>
</evidence>
<proteinExistence type="predicted"/>
<feature type="region of interest" description="Disordered" evidence="1">
    <location>
        <begin position="32"/>
        <end position="61"/>
    </location>
</feature>
<evidence type="ECO:0000313" key="3">
    <source>
        <dbReference type="EMBL" id="GAA5503928.1"/>
    </source>
</evidence>
<name>A0ABP9VIK7_9DEIO</name>
<reference evidence="3 4" key="1">
    <citation type="submission" date="2024-02" db="EMBL/GenBank/DDBJ databases">
        <title>Deinococcus xinjiangensis NBRC 107630.</title>
        <authorList>
            <person name="Ichikawa N."/>
            <person name="Katano-Makiyama Y."/>
            <person name="Hidaka K."/>
        </authorList>
    </citation>
    <scope>NUCLEOTIDE SEQUENCE [LARGE SCALE GENOMIC DNA]</scope>
    <source>
        <strain evidence="3 4">NBRC 107630</strain>
    </source>
</reference>
<feature type="region of interest" description="Disordered" evidence="1">
    <location>
        <begin position="265"/>
        <end position="294"/>
    </location>
</feature>
<keyword evidence="2" id="KW-0732">Signal</keyword>
<feature type="compositionally biased region" description="Gly residues" evidence="1">
    <location>
        <begin position="265"/>
        <end position="274"/>
    </location>
</feature>
<feature type="compositionally biased region" description="Gly residues" evidence="1">
    <location>
        <begin position="141"/>
        <end position="156"/>
    </location>
</feature>
<evidence type="ECO:0000256" key="2">
    <source>
        <dbReference type="SAM" id="SignalP"/>
    </source>
</evidence>
<dbReference type="EMBL" id="BAABRN010000075">
    <property type="protein sequence ID" value="GAA5503928.1"/>
    <property type="molecule type" value="Genomic_DNA"/>
</dbReference>
<sequence>MSEKKNNRLPLIAIAALPLTLGLVFAQNSGTQRVQPTQPSQIQAAPRGNQQGQTQAPRQQSGTNYADVFLQKLAAQLGISVDKLKAAAVTAGGSTIDQGVKAGDFPSDMAQNMKQDLQQNPFALAGGHGHGRGGRGDMDGASGGFGGPQGGQGPQGQAGQQGQAGGQGGPRMGMGRGTVGAAVAKTLGLSEQDLMTQLQSGKTITDLAKAGGVSTASIHAAAVAALKTDLATAVKDGRLTQAGADQMLQQAQADANFGLQFGGRGGRGMRGGNPNGSVQQGTDPSGVAATTDGI</sequence>
<organism evidence="3 4">
    <name type="scientific">Deinococcus xinjiangensis</name>
    <dbReference type="NCBI Taxonomy" id="457454"/>
    <lineage>
        <taxon>Bacteria</taxon>
        <taxon>Thermotogati</taxon>
        <taxon>Deinococcota</taxon>
        <taxon>Deinococci</taxon>
        <taxon>Deinococcales</taxon>
        <taxon>Deinococcaceae</taxon>
        <taxon>Deinococcus</taxon>
    </lineage>
</organism>
<feature type="region of interest" description="Disordered" evidence="1">
    <location>
        <begin position="121"/>
        <end position="177"/>
    </location>
</feature>
<protein>
    <submittedName>
        <fullName evidence="3">Uncharacterized protein</fullName>
    </submittedName>
</protein>
<comment type="caution">
    <text evidence="3">The sequence shown here is derived from an EMBL/GenBank/DDBJ whole genome shotgun (WGS) entry which is preliminary data.</text>
</comment>
<keyword evidence="4" id="KW-1185">Reference proteome</keyword>
<accession>A0ABP9VIK7</accession>
<dbReference type="Proteomes" id="UP001458946">
    <property type="component" value="Unassembled WGS sequence"/>
</dbReference>